<dbReference type="PROSITE" id="PS51790">
    <property type="entry name" value="MSRB"/>
    <property type="match status" value="1"/>
</dbReference>
<comment type="caution">
    <text evidence="13">The sequence shown here is derived from an EMBL/GenBank/DDBJ whole genome shotgun (WGS) entry which is preliminary data.</text>
</comment>
<accession>A0A4Z2I493</accession>
<dbReference type="InterPro" id="IPR002579">
    <property type="entry name" value="Met_Sox_Rdtase_MsrB_dom"/>
</dbReference>
<comment type="catalytic activity">
    <reaction evidence="9">
        <text>[thioredoxin]-disulfide + L-methionine + H2O = L-methionine (R)-S-oxide + [thioredoxin]-dithiol</text>
        <dbReference type="Rhea" id="RHEA:21260"/>
        <dbReference type="Rhea" id="RHEA-COMP:10698"/>
        <dbReference type="Rhea" id="RHEA-COMP:10700"/>
        <dbReference type="ChEBI" id="CHEBI:15377"/>
        <dbReference type="ChEBI" id="CHEBI:29950"/>
        <dbReference type="ChEBI" id="CHEBI:50058"/>
        <dbReference type="ChEBI" id="CHEBI:57844"/>
        <dbReference type="ChEBI" id="CHEBI:58773"/>
        <dbReference type="EC" id="1.8.4.14"/>
    </reaction>
</comment>
<sequence length="439" mass="46328">MSRVTSSRGGAGPEERAGPRGPVYKPMMSPLVSDQIGPSRRRRHSSSSAIRKNREDVAPPRRADPSRDRSASRGFPTAHGTAASLENVLDLGKLKRARKAAIAVVLVEFDIFRFGRTSRVRFRAILFGSVVLHTRTRASASPVSQPSASTGRTTLEARRFTANVAVLLLFVSAFKLHEQWEPQAASSPTALMTLTRVSLPLSAPPLQPSPRPSGVSVLLVVWSSALSLSLSPAAMSGFNLLHLITKGQPVALRSCSLPSGACRTKRTWPVSFPPEELRERLTPAQYHVTQERGTEGASGGGFTHHKDEGTYTCVVCGAVLFSSNTKFDSGSGWPSFFDLVKEEAVTGADDFSHGMHRVETTCSQCGAHLGHLFDDGPRPTGKRYCINSASLAFQPKDGASPSPASGAKGGASKGGASKGGASKGGAAKGGAASDGKTEL</sequence>
<evidence type="ECO:0000256" key="10">
    <source>
        <dbReference type="ARBA" id="ARBA00067474"/>
    </source>
</evidence>
<evidence type="ECO:0000256" key="3">
    <source>
        <dbReference type="ARBA" id="ARBA00012498"/>
    </source>
</evidence>
<dbReference type="NCBIfam" id="TIGR00357">
    <property type="entry name" value="peptide-methionine (R)-S-oxide reductase MsrB"/>
    <property type="match status" value="1"/>
</dbReference>
<evidence type="ECO:0000256" key="9">
    <source>
        <dbReference type="ARBA" id="ARBA00049261"/>
    </source>
</evidence>
<dbReference type="GO" id="GO:0033743">
    <property type="term" value="F:peptide-methionine (R)-S-oxide reductase activity"/>
    <property type="evidence" value="ECO:0007669"/>
    <property type="project" value="UniProtKB-EC"/>
</dbReference>
<comment type="similarity">
    <text evidence="2">Belongs to the MsrB Met sulfoxide reductase family.</text>
</comment>
<dbReference type="Gene3D" id="2.170.150.20">
    <property type="entry name" value="Peptide methionine sulfoxide reductase"/>
    <property type="match status" value="1"/>
</dbReference>
<dbReference type="GO" id="GO:0046872">
    <property type="term" value="F:metal ion binding"/>
    <property type="evidence" value="ECO:0007669"/>
    <property type="project" value="UniProtKB-KW"/>
</dbReference>
<evidence type="ECO:0000313" key="14">
    <source>
        <dbReference type="Proteomes" id="UP000314294"/>
    </source>
</evidence>
<comment type="catalytic activity">
    <reaction evidence="8">
        <text>L-methionyl-[protein] + [thioredoxin]-disulfide + H2O = L-methionyl-(R)-S-oxide-[protein] + [thioredoxin]-dithiol</text>
        <dbReference type="Rhea" id="RHEA:24164"/>
        <dbReference type="Rhea" id="RHEA-COMP:10698"/>
        <dbReference type="Rhea" id="RHEA-COMP:10700"/>
        <dbReference type="Rhea" id="RHEA-COMP:12313"/>
        <dbReference type="Rhea" id="RHEA-COMP:12314"/>
        <dbReference type="ChEBI" id="CHEBI:15377"/>
        <dbReference type="ChEBI" id="CHEBI:16044"/>
        <dbReference type="ChEBI" id="CHEBI:29950"/>
        <dbReference type="ChEBI" id="CHEBI:45764"/>
        <dbReference type="ChEBI" id="CHEBI:50058"/>
        <dbReference type="EC" id="1.8.4.12"/>
    </reaction>
</comment>
<dbReference type="OrthoDB" id="44061at2759"/>
<evidence type="ECO:0000256" key="6">
    <source>
        <dbReference type="ARBA" id="ARBA00022833"/>
    </source>
</evidence>
<dbReference type="GO" id="GO:0030091">
    <property type="term" value="P:protein repair"/>
    <property type="evidence" value="ECO:0007669"/>
    <property type="project" value="InterPro"/>
</dbReference>
<dbReference type="SUPFAM" id="SSF51316">
    <property type="entry name" value="Mss4-like"/>
    <property type="match status" value="1"/>
</dbReference>
<keyword evidence="14" id="KW-1185">Reference proteome</keyword>
<gene>
    <name evidence="13" type="primary">Msrb3</name>
    <name evidence="13" type="ORF">EYF80_016818</name>
</gene>
<dbReference type="HAMAP" id="MF_01400">
    <property type="entry name" value="MsrB"/>
    <property type="match status" value="1"/>
</dbReference>
<keyword evidence="6" id="KW-0862">Zinc</keyword>
<dbReference type="FunFam" id="2.170.150.20:FF:000001">
    <property type="entry name" value="Peptide methionine sulfoxide reductase MsrB"/>
    <property type="match status" value="1"/>
</dbReference>
<name>A0A4Z2I493_9TELE</name>
<dbReference type="GO" id="GO:0033745">
    <property type="term" value="F:L-methionine-(R)-S-oxide reductase activity"/>
    <property type="evidence" value="ECO:0007669"/>
    <property type="project" value="UniProtKB-EC"/>
</dbReference>
<evidence type="ECO:0000313" key="13">
    <source>
        <dbReference type="EMBL" id="TNN72889.1"/>
    </source>
</evidence>
<dbReference type="InterPro" id="IPR011057">
    <property type="entry name" value="Mss4-like_sf"/>
</dbReference>
<dbReference type="EMBL" id="SRLO01000131">
    <property type="protein sequence ID" value="TNN72889.1"/>
    <property type="molecule type" value="Genomic_DNA"/>
</dbReference>
<dbReference type="AlphaFoldDB" id="A0A4Z2I493"/>
<dbReference type="Proteomes" id="UP000314294">
    <property type="component" value="Unassembled WGS sequence"/>
</dbReference>
<keyword evidence="7" id="KW-0560">Oxidoreductase</keyword>
<evidence type="ECO:0000259" key="12">
    <source>
        <dbReference type="PROSITE" id="PS51790"/>
    </source>
</evidence>
<feature type="region of interest" description="Disordered" evidence="11">
    <location>
        <begin position="1"/>
        <end position="78"/>
    </location>
</feature>
<evidence type="ECO:0000256" key="11">
    <source>
        <dbReference type="SAM" id="MobiDB-lite"/>
    </source>
</evidence>
<feature type="compositionally biased region" description="Basic and acidic residues" evidence="11">
    <location>
        <begin position="52"/>
        <end position="71"/>
    </location>
</feature>
<evidence type="ECO:0000256" key="8">
    <source>
        <dbReference type="ARBA" id="ARBA00048488"/>
    </source>
</evidence>
<feature type="compositionally biased region" description="Low complexity" evidence="11">
    <location>
        <begin position="396"/>
        <end position="406"/>
    </location>
</feature>
<feature type="compositionally biased region" description="Low complexity" evidence="11">
    <location>
        <begin position="429"/>
        <end position="439"/>
    </location>
</feature>
<feature type="region of interest" description="Disordered" evidence="11">
    <location>
        <begin position="395"/>
        <end position="439"/>
    </location>
</feature>
<feature type="domain" description="MsrB" evidence="12">
    <location>
        <begin position="274"/>
        <end position="396"/>
    </location>
</feature>
<comment type="cofactor">
    <cofactor evidence="1">
        <name>Zn(2+)</name>
        <dbReference type="ChEBI" id="CHEBI:29105"/>
    </cofactor>
</comment>
<dbReference type="EC" id="1.8.4.12" evidence="4"/>
<dbReference type="PANTHER" id="PTHR10173:SF56">
    <property type="entry name" value="METHIONINE-R-SULFOXIDE REDUCTASE B3"/>
    <property type="match status" value="1"/>
</dbReference>
<organism evidence="13 14">
    <name type="scientific">Liparis tanakae</name>
    <name type="common">Tanaka's snailfish</name>
    <dbReference type="NCBI Taxonomy" id="230148"/>
    <lineage>
        <taxon>Eukaryota</taxon>
        <taxon>Metazoa</taxon>
        <taxon>Chordata</taxon>
        <taxon>Craniata</taxon>
        <taxon>Vertebrata</taxon>
        <taxon>Euteleostomi</taxon>
        <taxon>Actinopterygii</taxon>
        <taxon>Neopterygii</taxon>
        <taxon>Teleostei</taxon>
        <taxon>Neoteleostei</taxon>
        <taxon>Acanthomorphata</taxon>
        <taxon>Eupercaria</taxon>
        <taxon>Perciformes</taxon>
        <taxon>Cottioidei</taxon>
        <taxon>Cottales</taxon>
        <taxon>Liparidae</taxon>
        <taxon>Liparis</taxon>
    </lineage>
</organism>
<keyword evidence="5" id="KW-0479">Metal-binding</keyword>
<dbReference type="InterPro" id="IPR028427">
    <property type="entry name" value="Met_Sox_Rdtase_MsrB"/>
</dbReference>
<dbReference type="EC" id="1.8.4.14" evidence="3"/>
<dbReference type="GO" id="GO:0006979">
    <property type="term" value="P:response to oxidative stress"/>
    <property type="evidence" value="ECO:0007669"/>
    <property type="project" value="InterPro"/>
</dbReference>
<evidence type="ECO:0000256" key="7">
    <source>
        <dbReference type="ARBA" id="ARBA00023002"/>
    </source>
</evidence>
<protein>
    <recommendedName>
        <fullName evidence="10">Peptide methionine sulfoxide reductase B1, chloroplastic</fullName>
        <ecNumber evidence="4">1.8.4.12</ecNumber>
        <ecNumber evidence="3">1.8.4.14</ecNumber>
    </recommendedName>
</protein>
<reference evidence="13 14" key="1">
    <citation type="submission" date="2019-03" db="EMBL/GenBank/DDBJ databases">
        <title>First draft genome of Liparis tanakae, snailfish: a comprehensive survey of snailfish specific genes.</title>
        <authorList>
            <person name="Kim W."/>
            <person name="Song I."/>
            <person name="Jeong J.-H."/>
            <person name="Kim D."/>
            <person name="Kim S."/>
            <person name="Ryu S."/>
            <person name="Song J.Y."/>
            <person name="Lee S.K."/>
        </authorList>
    </citation>
    <scope>NUCLEOTIDE SEQUENCE [LARGE SCALE GENOMIC DNA]</scope>
    <source>
        <tissue evidence="13">Muscle</tissue>
    </source>
</reference>
<feature type="compositionally biased region" description="Gly residues" evidence="11">
    <location>
        <begin position="407"/>
        <end position="428"/>
    </location>
</feature>
<evidence type="ECO:0000256" key="5">
    <source>
        <dbReference type="ARBA" id="ARBA00022723"/>
    </source>
</evidence>
<proteinExistence type="inferred from homology"/>
<evidence type="ECO:0000256" key="4">
    <source>
        <dbReference type="ARBA" id="ARBA00012499"/>
    </source>
</evidence>
<dbReference type="GO" id="GO:0005737">
    <property type="term" value="C:cytoplasm"/>
    <property type="evidence" value="ECO:0007669"/>
    <property type="project" value="TreeGrafter"/>
</dbReference>
<evidence type="ECO:0000256" key="1">
    <source>
        <dbReference type="ARBA" id="ARBA00001947"/>
    </source>
</evidence>
<dbReference type="PANTHER" id="PTHR10173">
    <property type="entry name" value="METHIONINE SULFOXIDE REDUCTASE"/>
    <property type="match status" value="1"/>
</dbReference>
<dbReference type="Pfam" id="PF01641">
    <property type="entry name" value="SelR"/>
    <property type="match status" value="1"/>
</dbReference>
<evidence type="ECO:0000256" key="2">
    <source>
        <dbReference type="ARBA" id="ARBA00007174"/>
    </source>
</evidence>